<accession>A0A656HER1</accession>
<reference evidence="3" key="1">
    <citation type="journal article" date="2011" name="Stand. Genomic Sci.">
        <title>Genome sequence of the filamentous, gliding Thiothrix nivea neotype strain (JP2(T)).</title>
        <authorList>
            <person name="Lapidus A."/>
            <person name="Nolan M."/>
            <person name="Lucas S."/>
            <person name="Glavina Del Rio T."/>
            <person name="Tice H."/>
            <person name="Cheng J.F."/>
            <person name="Tapia R."/>
            <person name="Han C."/>
            <person name="Goodwin L."/>
            <person name="Pitluck S."/>
            <person name="Liolios K."/>
            <person name="Pagani I."/>
            <person name="Ivanova N."/>
            <person name="Huntemann M."/>
            <person name="Mavromatis K."/>
            <person name="Mikhailova N."/>
            <person name="Pati A."/>
            <person name="Chen A."/>
            <person name="Palaniappan K."/>
            <person name="Land M."/>
            <person name="Brambilla E.M."/>
            <person name="Rohde M."/>
            <person name="Abt B."/>
            <person name="Verbarg S."/>
            <person name="Goker M."/>
            <person name="Bristow J."/>
            <person name="Eisen J.A."/>
            <person name="Markowitz V."/>
            <person name="Hugenholtz P."/>
            <person name="Kyrpides N.C."/>
            <person name="Klenk H.P."/>
            <person name="Woyke T."/>
        </authorList>
    </citation>
    <scope>NUCLEOTIDE SEQUENCE [LARGE SCALE GENOMIC DNA]</scope>
    <source>
        <strain evidence="3">ATCC 35100 / DSM 5205 / JP2</strain>
    </source>
</reference>
<evidence type="ECO:0000256" key="1">
    <source>
        <dbReference type="SAM" id="SignalP"/>
    </source>
</evidence>
<dbReference type="InterPro" id="IPR008557">
    <property type="entry name" value="PhoX"/>
</dbReference>
<dbReference type="PANTHER" id="PTHR35399:SF2">
    <property type="entry name" value="DUF839 DOMAIN-CONTAINING PROTEIN"/>
    <property type="match status" value="1"/>
</dbReference>
<dbReference type="RefSeq" id="WP_002707628.1">
    <property type="nucleotide sequence ID" value="NZ_JH651384.1"/>
</dbReference>
<proteinExistence type="predicted"/>
<keyword evidence="1" id="KW-0732">Signal</keyword>
<dbReference type="Pfam" id="PF05787">
    <property type="entry name" value="PhoX"/>
    <property type="match status" value="1"/>
</dbReference>
<feature type="signal peptide" evidence="1">
    <location>
        <begin position="1"/>
        <end position="21"/>
    </location>
</feature>
<gene>
    <name evidence="2" type="ORF">Thini_1057</name>
</gene>
<evidence type="ECO:0000313" key="2">
    <source>
        <dbReference type="EMBL" id="EIJ33679.1"/>
    </source>
</evidence>
<sequence precursor="true">MRLSPLFASLSLLLASAPLYAASLQKTVEFKPLDLPTSDADKHVVRTTDEVTVNGGKQAIAFQEYMRTGAQDNDEVFGLMKDVKGNPISVDGTPYVCNGVNGTSGSGMDFSSILHDNGKLYVMSQFECNVGGMYMSEVQQDKDGKLSPVKDTLQFIDQSGDFGGFVHCAGMVTPWGSHLGGEEYEPDAANIEEQIGNPDGITDKKYVAYPKYYWQDDLKNPAKSSPYMVGWVTETRIRDGKGHYSKHYAMGRFSHELAYVLPDQKTAYLTDDGDNGTLFMFVADQAGNLSAGTLYAAKWNQTDGNNGGTAKLEWVSLGHASDADLKAAIARLPKFSELFETGDTDKCDTQNGFVLVSPAGFKKQCLKVRDGKEVLASRLEARRYAAIKGATHEFRKMEGFTYDADRNTGYLAISEAARGMLDNTDDVEEQKNYDSATGNHIRLAQPNYCGGVYALSMQDGVKDTDGKAIGSSHVATGIKAVVMGGSATDASLNAGGAESCAANTLDWFAQPDNLSFLPHSDTLLIGEDGEHENNMLWAYDIGNNSLTRVATVPVGAETTSPYWHLDVNGDGYIGMVAQHAKSMDDPQSVLGFIGPIKGLVK</sequence>
<evidence type="ECO:0008006" key="4">
    <source>
        <dbReference type="Google" id="ProtNLM"/>
    </source>
</evidence>
<dbReference type="Proteomes" id="UP000005317">
    <property type="component" value="Unassembled WGS sequence"/>
</dbReference>
<dbReference type="AlphaFoldDB" id="A0A656HER1"/>
<protein>
    <recommendedName>
        <fullName evidence="4">Alkaline phosphatase</fullName>
    </recommendedName>
</protein>
<dbReference type="EMBL" id="JH651384">
    <property type="protein sequence ID" value="EIJ33679.1"/>
    <property type="molecule type" value="Genomic_DNA"/>
</dbReference>
<keyword evidence="3" id="KW-1185">Reference proteome</keyword>
<feature type="chain" id="PRO_5024924513" description="Alkaline phosphatase" evidence="1">
    <location>
        <begin position="22"/>
        <end position="601"/>
    </location>
</feature>
<evidence type="ECO:0000313" key="3">
    <source>
        <dbReference type="Proteomes" id="UP000005317"/>
    </source>
</evidence>
<organism evidence="2 3">
    <name type="scientific">Thiothrix nivea (strain ATCC 35100 / DSM 5205 / JP2)</name>
    <dbReference type="NCBI Taxonomy" id="870187"/>
    <lineage>
        <taxon>Bacteria</taxon>
        <taxon>Pseudomonadati</taxon>
        <taxon>Pseudomonadota</taxon>
        <taxon>Gammaproteobacteria</taxon>
        <taxon>Thiotrichales</taxon>
        <taxon>Thiotrichaceae</taxon>
        <taxon>Thiothrix</taxon>
    </lineage>
</organism>
<name>A0A656HER1_THINJ</name>
<dbReference type="PANTHER" id="PTHR35399">
    <property type="entry name" value="SLR8030 PROTEIN"/>
    <property type="match status" value="1"/>
</dbReference>